<dbReference type="NCBIfam" id="TIGR02532">
    <property type="entry name" value="IV_pilin_GFxxxE"/>
    <property type="match status" value="1"/>
</dbReference>
<keyword evidence="1" id="KW-0812">Transmembrane</keyword>
<accession>A0A9D1JP80</accession>
<dbReference type="Pfam" id="PF07963">
    <property type="entry name" value="N_methyl"/>
    <property type="match status" value="1"/>
</dbReference>
<evidence type="ECO:0000313" key="3">
    <source>
        <dbReference type="Proteomes" id="UP000823928"/>
    </source>
</evidence>
<protein>
    <submittedName>
        <fullName evidence="2">Type II secretion system protein</fullName>
    </submittedName>
</protein>
<feature type="transmembrane region" description="Helical" evidence="1">
    <location>
        <begin position="6"/>
        <end position="31"/>
    </location>
</feature>
<organism evidence="2 3">
    <name type="scientific">Candidatus Scatousia excrementigallinarum</name>
    <dbReference type="NCBI Taxonomy" id="2840935"/>
    <lineage>
        <taxon>Bacteria</taxon>
        <taxon>Candidatus Scatousia</taxon>
    </lineage>
</organism>
<dbReference type="SUPFAM" id="SSF54523">
    <property type="entry name" value="Pili subunits"/>
    <property type="match status" value="1"/>
</dbReference>
<dbReference type="InterPro" id="IPR045584">
    <property type="entry name" value="Pilin-like"/>
</dbReference>
<reference evidence="2" key="1">
    <citation type="submission" date="2020-10" db="EMBL/GenBank/DDBJ databases">
        <authorList>
            <person name="Gilroy R."/>
        </authorList>
    </citation>
    <scope>NUCLEOTIDE SEQUENCE</scope>
    <source>
        <strain evidence="2">6276</strain>
    </source>
</reference>
<dbReference type="AlphaFoldDB" id="A0A9D1JP80"/>
<gene>
    <name evidence="2" type="ORF">IAC10_11990</name>
</gene>
<dbReference type="EMBL" id="DVIU01000238">
    <property type="protein sequence ID" value="HIS37324.1"/>
    <property type="molecule type" value="Genomic_DNA"/>
</dbReference>
<keyword evidence="1" id="KW-1133">Transmembrane helix</keyword>
<evidence type="ECO:0000256" key="1">
    <source>
        <dbReference type="SAM" id="Phobius"/>
    </source>
</evidence>
<keyword evidence="1" id="KW-0472">Membrane</keyword>
<dbReference type="Proteomes" id="UP000823928">
    <property type="component" value="Unassembled WGS sequence"/>
</dbReference>
<dbReference type="Gene3D" id="3.30.700.10">
    <property type="entry name" value="Glycoprotein, Type 4 Pilin"/>
    <property type="match status" value="1"/>
</dbReference>
<reference evidence="2" key="2">
    <citation type="journal article" date="2021" name="PeerJ">
        <title>Extensive microbial diversity within the chicken gut microbiome revealed by metagenomics and culture.</title>
        <authorList>
            <person name="Gilroy R."/>
            <person name="Ravi A."/>
            <person name="Getino M."/>
            <person name="Pursley I."/>
            <person name="Horton D.L."/>
            <person name="Alikhan N.F."/>
            <person name="Baker D."/>
            <person name="Gharbi K."/>
            <person name="Hall N."/>
            <person name="Watson M."/>
            <person name="Adriaenssens E.M."/>
            <person name="Foster-Nyarko E."/>
            <person name="Jarju S."/>
            <person name="Secka A."/>
            <person name="Antonio M."/>
            <person name="Oren A."/>
            <person name="Chaudhuri R.R."/>
            <person name="La Ragione R."/>
            <person name="Hildebrand F."/>
            <person name="Pallen M.J."/>
        </authorList>
    </citation>
    <scope>NUCLEOTIDE SEQUENCE</scope>
    <source>
        <strain evidence="2">6276</strain>
    </source>
</reference>
<comment type="caution">
    <text evidence="2">The sequence shown here is derived from an EMBL/GenBank/DDBJ whole genome shotgun (WGS) entry which is preliminary data.</text>
</comment>
<dbReference type="InterPro" id="IPR012902">
    <property type="entry name" value="N_methyl_site"/>
</dbReference>
<name>A0A9D1JP80_9BACT</name>
<sequence>MKIFNGIFNGFTLAEVLITLGIIGVVASMTLPTIKQKLDERSNISMLKKFYTEFANATNLIIADYGQPENWGLKDNDAASSQQVMDLYKQRLNMTRICEEGDSSCFAFPVCKYNGVTKITDSEYRSWQLKSFILNNGVTVFFDVNDGWFSVFFDVNGKKKPNRLGNDVFAWAVNGKGKIVSHSDETISGSGANEKEYDYAFEIMENSWTKKY</sequence>
<proteinExistence type="predicted"/>
<evidence type="ECO:0000313" key="2">
    <source>
        <dbReference type="EMBL" id="HIS37324.1"/>
    </source>
</evidence>